<feature type="transmembrane region" description="Helical" evidence="1">
    <location>
        <begin position="49"/>
        <end position="72"/>
    </location>
</feature>
<evidence type="ECO:0000313" key="3">
    <source>
        <dbReference type="Proteomes" id="UP000242715"/>
    </source>
</evidence>
<reference evidence="3" key="1">
    <citation type="journal article" date="2017" name="Front. Plant Sci.">
        <title>Climate Clever Clovers: New Paradigm to Reduce the Environmental Footprint of Ruminants by Breeding Low Methanogenic Forages Utilizing Haplotype Variation.</title>
        <authorList>
            <person name="Kaur P."/>
            <person name="Appels R."/>
            <person name="Bayer P.E."/>
            <person name="Keeble-Gagnere G."/>
            <person name="Wang J."/>
            <person name="Hirakawa H."/>
            <person name="Shirasawa K."/>
            <person name="Vercoe P."/>
            <person name="Stefanova K."/>
            <person name="Durmic Z."/>
            <person name="Nichols P."/>
            <person name="Revell C."/>
            <person name="Isobe S.N."/>
            <person name="Edwards D."/>
            <person name="Erskine W."/>
        </authorList>
    </citation>
    <scope>NUCLEOTIDE SEQUENCE [LARGE SCALE GENOMIC DNA]</scope>
    <source>
        <strain evidence="3">cv. Daliak</strain>
    </source>
</reference>
<name>A0A2Z6ME25_TRISU</name>
<organism evidence="2 3">
    <name type="scientific">Trifolium subterraneum</name>
    <name type="common">Subterranean clover</name>
    <dbReference type="NCBI Taxonomy" id="3900"/>
    <lineage>
        <taxon>Eukaryota</taxon>
        <taxon>Viridiplantae</taxon>
        <taxon>Streptophyta</taxon>
        <taxon>Embryophyta</taxon>
        <taxon>Tracheophyta</taxon>
        <taxon>Spermatophyta</taxon>
        <taxon>Magnoliopsida</taxon>
        <taxon>eudicotyledons</taxon>
        <taxon>Gunneridae</taxon>
        <taxon>Pentapetalae</taxon>
        <taxon>rosids</taxon>
        <taxon>fabids</taxon>
        <taxon>Fabales</taxon>
        <taxon>Fabaceae</taxon>
        <taxon>Papilionoideae</taxon>
        <taxon>50 kb inversion clade</taxon>
        <taxon>NPAAA clade</taxon>
        <taxon>Hologalegina</taxon>
        <taxon>IRL clade</taxon>
        <taxon>Trifolieae</taxon>
        <taxon>Trifolium</taxon>
    </lineage>
</organism>
<sequence>MGELPWCDERLVQIGDEVVRVWYIFPFLLYGSTAECQCLSPKLFAAATLALYAAFVMLVLGLIVPEVVGYAYC</sequence>
<evidence type="ECO:0000313" key="2">
    <source>
        <dbReference type="EMBL" id="GAU30944.1"/>
    </source>
</evidence>
<keyword evidence="1" id="KW-1133">Transmembrane helix</keyword>
<keyword evidence="1" id="KW-0812">Transmembrane</keyword>
<proteinExistence type="predicted"/>
<dbReference type="AlphaFoldDB" id="A0A2Z6ME25"/>
<dbReference type="EMBL" id="DF973440">
    <property type="protein sequence ID" value="GAU30944.1"/>
    <property type="molecule type" value="Genomic_DNA"/>
</dbReference>
<evidence type="ECO:0000256" key="1">
    <source>
        <dbReference type="SAM" id="Phobius"/>
    </source>
</evidence>
<dbReference type="Proteomes" id="UP000242715">
    <property type="component" value="Unassembled WGS sequence"/>
</dbReference>
<protein>
    <submittedName>
        <fullName evidence="2">Uncharacterized protein</fullName>
    </submittedName>
</protein>
<gene>
    <name evidence="2" type="ORF">TSUD_143920</name>
</gene>
<keyword evidence="1" id="KW-0472">Membrane</keyword>
<keyword evidence="3" id="KW-1185">Reference proteome</keyword>
<accession>A0A2Z6ME25</accession>